<dbReference type="STRING" id="553219.CAMSH0001_0957"/>
<proteinExistence type="predicted"/>
<accession>C6REM9</accession>
<dbReference type="EMBL" id="ACVQ01000015">
    <property type="protein sequence ID" value="EET80123.1"/>
    <property type="molecule type" value="Genomic_DNA"/>
</dbReference>
<dbReference type="Proteomes" id="UP000003107">
    <property type="component" value="Unassembled WGS sequence"/>
</dbReference>
<name>C6REM9_9BACT</name>
<gene>
    <name evidence="1" type="ORF">CAMSH0001_0957</name>
</gene>
<comment type="caution">
    <text evidence="1">The sequence shown here is derived from an EMBL/GenBank/DDBJ whole genome shotgun (WGS) entry which is preliminary data.</text>
</comment>
<keyword evidence="2" id="KW-1185">Reference proteome</keyword>
<organism evidence="1 2">
    <name type="scientific">Campylobacter showae RM3277</name>
    <dbReference type="NCBI Taxonomy" id="553219"/>
    <lineage>
        <taxon>Bacteria</taxon>
        <taxon>Pseudomonadati</taxon>
        <taxon>Campylobacterota</taxon>
        <taxon>Epsilonproteobacteria</taxon>
        <taxon>Campylobacterales</taxon>
        <taxon>Campylobacteraceae</taxon>
        <taxon>Campylobacter</taxon>
    </lineage>
</organism>
<protein>
    <submittedName>
        <fullName evidence="1">Uncharacterized protein</fullName>
    </submittedName>
</protein>
<evidence type="ECO:0000313" key="2">
    <source>
        <dbReference type="Proteomes" id="UP000003107"/>
    </source>
</evidence>
<dbReference type="AlphaFoldDB" id="C6REM9"/>
<evidence type="ECO:0000313" key="1">
    <source>
        <dbReference type="EMBL" id="EET80123.1"/>
    </source>
</evidence>
<sequence>MIQQALRKELFLAQNTALNVQNLVRQQPQQVKRNKNLGSQTMLLAA</sequence>
<reference evidence="1 2" key="1">
    <citation type="submission" date="2009-07" db="EMBL/GenBank/DDBJ databases">
        <authorList>
            <person name="Madupu R."/>
            <person name="Sebastian Y."/>
            <person name="Durkin A.S."/>
            <person name="Torralba M."/>
            <person name="Methe B."/>
            <person name="Sutton G.G."/>
            <person name="Strausberg R.L."/>
            <person name="Nelson K.E."/>
        </authorList>
    </citation>
    <scope>NUCLEOTIDE SEQUENCE [LARGE SCALE GENOMIC DNA]</scope>
    <source>
        <strain evidence="1 2">RM3277</strain>
    </source>
</reference>